<gene>
    <name evidence="2" type="ORF">ACFSOY_17855</name>
</gene>
<name>A0ABW5A1Y5_9BACL</name>
<sequence>MNREERQFAPYEPLAREIEKLVDLVQQSQQNQYEFMQEACKLLQAQQEDVRSLLARPTTQEQMQEMLDKALEQMNAQFKGEIEQQIPQSGVITDAVPIPLDQPTGPNAPPAEFAPPEAIPVVKPVGQPTGARVRFFHASPNTPGVDVYIDRKKVAEDIRFQGISDYIRIAPGRHRVQVFPYGKQVGALIDSNLTAGQGQTYTLAIAGMQREIRPLVFQDEPSKTKPGFARLKIVHLSPNTPAVDITLPSGKVLISHLIYKEKSPYLQVTPGRRDLQLRLAGKKDVVLRLPKMRFDAGVTYTLYIVGLAKGEPKLSSELIPEV</sequence>
<evidence type="ECO:0000259" key="1">
    <source>
        <dbReference type="Pfam" id="PF14344"/>
    </source>
</evidence>
<accession>A0ABW5A1Y5</accession>
<dbReference type="EMBL" id="JBHUIO010000011">
    <property type="protein sequence ID" value="MFD2171831.1"/>
    <property type="molecule type" value="Genomic_DNA"/>
</dbReference>
<dbReference type="Pfam" id="PF14344">
    <property type="entry name" value="DUF4397"/>
    <property type="match status" value="1"/>
</dbReference>
<keyword evidence="3" id="KW-1185">Reference proteome</keyword>
<organism evidence="2 3">
    <name type="scientific">Tumebacillus lipolyticus</name>
    <dbReference type="NCBI Taxonomy" id="1280370"/>
    <lineage>
        <taxon>Bacteria</taxon>
        <taxon>Bacillati</taxon>
        <taxon>Bacillota</taxon>
        <taxon>Bacilli</taxon>
        <taxon>Bacillales</taxon>
        <taxon>Alicyclobacillaceae</taxon>
        <taxon>Tumebacillus</taxon>
    </lineage>
</organism>
<evidence type="ECO:0000313" key="3">
    <source>
        <dbReference type="Proteomes" id="UP001597343"/>
    </source>
</evidence>
<comment type="caution">
    <text evidence="2">The sequence shown here is derived from an EMBL/GenBank/DDBJ whole genome shotgun (WGS) entry which is preliminary data.</text>
</comment>
<dbReference type="Proteomes" id="UP001597343">
    <property type="component" value="Unassembled WGS sequence"/>
</dbReference>
<feature type="domain" description="DUF4397" evidence="1">
    <location>
        <begin position="131"/>
        <end position="246"/>
    </location>
</feature>
<protein>
    <submittedName>
        <fullName evidence="2">DUF4397 domain-containing protein</fullName>
    </submittedName>
</protein>
<proteinExistence type="predicted"/>
<reference evidence="3" key="1">
    <citation type="journal article" date="2019" name="Int. J. Syst. Evol. Microbiol.">
        <title>The Global Catalogue of Microorganisms (GCM) 10K type strain sequencing project: providing services to taxonomists for standard genome sequencing and annotation.</title>
        <authorList>
            <consortium name="The Broad Institute Genomics Platform"/>
            <consortium name="The Broad Institute Genome Sequencing Center for Infectious Disease"/>
            <person name="Wu L."/>
            <person name="Ma J."/>
        </authorList>
    </citation>
    <scope>NUCLEOTIDE SEQUENCE [LARGE SCALE GENOMIC DNA]</scope>
    <source>
        <strain evidence="3">CGMCC 1.13574</strain>
    </source>
</reference>
<dbReference type="InterPro" id="IPR025510">
    <property type="entry name" value="DUF4397"/>
</dbReference>
<dbReference type="RefSeq" id="WP_386048969.1">
    <property type="nucleotide sequence ID" value="NZ_JBHUIO010000011.1"/>
</dbReference>
<evidence type="ECO:0000313" key="2">
    <source>
        <dbReference type="EMBL" id="MFD2171831.1"/>
    </source>
</evidence>